<dbReference type="Proteomes" id="UP000284842">
    <property type="component" value="Unassembled WGS sequence"/>
</dbReference>
<name>A0A409WUI1_9AGAR</name>
<evidence type="ECO:0000313" key="2">
    <source>
        <dbReference type="EMBL" id="PPQ82185.1"/>
    </source>
</evidence>
<gene>
    <name evidence="2" type="ORF">CVT24_012743</name>
</gene>
<protein>
    <submittedName>
        <fullName evidence="2">Uncharacterized protein</fullName>
    </submittedName>
</protein>
<sequence length="179" mass="19194">MPMLPLNSAPSMSMTFVPPSPNSALGTDIIQSADKALDAAVVISDSESSEDLSNRPLDPGDAMYRGKPGSQCVVTDTQPSPMRTRRSRVKQVASAATESLVNITRGPNGKRRLAQSDSDHVQPGQIPVSKKLKRASSIYLDTQAADDESDLTEDELSDIDGDNDSFIDDSPSLVIDNFE</sequence>
<organism evidence="2 3">
    <name type="scientific">Panaeolus cyanescens</name>
    <dbReference type="NCBI Taxonomy" id="181874"/>
    <lineage>
        <taxon>Eukaryota</taxon>
        <taxon>Fungi</taxon>
        <taxon>Dikarya</taxon>
        <taxon>Basidiomycota</taxon>
        <taxon>Agaricomycotina</taxon>
        <taxon>Agaricomycetes</taxon>
        <taxon>Agaricomycetidae</taxon>
        <taxon>Agaricales</taxon>
        <taxon>Agaricineae</taxon>
        <taxon>Galeropsidaceae</taxon>
        <taxon>Panaeolus</taxon>
    </lineage>
</organism>
<dbReference type="AlphaFoldDB" id="A0A409WUI1"/>
<comment type="caution">
    <text evidence="2">The sequence shown here is derived from an EMBL/GenBank/DDBJ whole genome shotgun (WGS) entry which is preliminary data.</text>
</comment>
<dbReference type="EMBL" id="NHTK01005191">
    <property type="protein sequence ID" value="PPQ82185.1"/>
    <property type="molecule type" value="Genomic_DNA"/>
</dbReference>
<reference evidence="2 3" key="1">
    <citation type="journal article" date="2018" name="Evol. Lett.">
        <title>Horizontal gene cluster transfer increased hallucinogenic mushroom diversity.</title>
        <authorList>
            <person name="Reynolds H.T."/>
            <person name="Vijayakumar V."/>
            <person name="Gluck-Thaler E."/>
            <person name="Korotkin H.B."/>
            <person name="Matheny P.B."/>
            <person name="Slot J.C."/>
        </authorList>
    </citation>
    <scope>NUCLEOTIDE SEQUENCE [LARGE SCALE GENOMIC DNA]</scope>
    <source>
        <strain evidence="2 3">2629</strain>
    </source>
</reference>
<feature type="region of interest" description="Disordered" evidence="1">
    <location>
        <begin position="44"/>
        <end position="179"/>
    </location>
</feature>
<feature type="compositionally biased region" description="Polar residues" evidence="1">
    <location>
        <begin position="72"/>
        <end position="81"/>
    </location>
</feature>
<feature type="compositionally biased region" description="Acidic residues" evidence="1">
    <location>
        <begin position="144"/>
        <end position="167"/>
    </location>
</feature>
<accession>A0A409WUI1</accession>
<keyword evidence="3" id="KW-1185">Reference proteome</keyword>
<proteinExistence type="predicted"/>
<evidence type="ECO:0000313" key="3">
    <source>
        <dbReference type="Proteomes" id="UP000284842"/>
    </source>
</evidence>
<evidence type="ECO:0000256" key="1">
    <source>
        <dbReference type="SAM" id="MobiDB-lite"/>
    </source>
</evidence>
<dbReference type="InParanoid" id="A0A409WUI1"/>